<dbReference type="EMBL" id="CP001104">
    <property type="protein sequence ID" value="ACR72248.1"/>
    <property type="molecule type" value="Genomic_DNA"/>
</dbReference>
<dbReference type="HOGENOM" id="CLU_095253_0_0_9"/>
<dbReference type="InterPro" id="IPR051693">
    <property type="entry name" value="UPF0046_metallophosphoest"/>
</dbReference>
<organism evidence="2 3">
    <name type="scientific">Lachnospira eligens (strain ATCC 27750 / DSM 3376 / VPI C15-48 / C15-B4)</name>
    <name type="common">Eubacterium eligens</name>
    <dbReference type="NCBI Taxonomy" id="515620"/>
    <lineage>
        <taxon>Bacteria</taxon>
        <taxon>Bacillati</taxon>
        <taxon>Bacillota</taxon>
        <taxon>Clostridia</taxon>
        <taxon>Lachnospirales</taxon>
        <taxon>Lachnospiraceae</taxon>
        <taxon>Lachnospira</taxon>
    </lineage>
</organism>
<dbReference type="PANTHER" id="PTHR12905:SF0">
    <property type="entry name" value="CALCINEURIN-LIKE PHOSPHOESTERASE DOMAIN-CONTAINING PROTEIN"/>
    <property type="match status" value="1"/>
</dbReference>
<dbReference type="eggNOG" id="COG2129">
    <property type="taxonomic scope" value="Bacteria"/>
</dbReference>
<reference evidence="2 3" key="1">
    <citation type="journal article" date="2009" name="Proc. Natl. Acad. Sci. U.S.A.">
        <title>Characterizing a model human gut microbiota composed of members of its two dominant bacterial phyla.</title>
        <authorList>
            <person name="Mahowald M.A."/>
            <person name="Rey F.E."/>
            <person name="Seedorf H."/>
            <person name="Turnbaugh P.J."/>
            <person name="Fulton R.S."/>
            <person name="Wollam A."/>
            <person name="Shah N."/>
            <person name="Wang C."/>
            <person name="Magrini V."/>
            <person name="Wilson R.K."/>
            <person name="Cantarel B.L."/>
            <person name="Coutinho P.M."/>
            <person name="Henrissat B."/>
            <person name="Crock L.W."/>
            <person name="Russell A."/>
            <person name="Verberkmoes N.C."/>
            <person name="Hettich R.L."/>
            <person name="Gordon J.I."/>
        </authorList>
    </citation>
    <scope>NUCLEOTIDE SEQUENCE [LARGE SCALE GENOMIC DNA]</scope>
    <source>
        <strain evidence="3">ATCC 27750 / DSM 3376 / VPI C15-48 / C15-B4</strain>
    </source>
</reference>
<evidence type="ECO:0000313" key="2">
    <source>
        <dbReference type="EMBL" id="ACR72248.1"/>
    </source>
</evidence>
<keyword evidence="3" id="KW-1185">Reference proteome</keyword>
<protein>
    <recommendedName>
        <fullName evidence="1">Calcineurin-like phosphoesterase domain-containing protein</fullName>
    </recommendedName>
</protein>
<dbReference type="Proteomes" id="UP000001476">
    <property type="component" value="Chromosome"/>
</dbReference>
<gene>
    <name evidence="2" type="ordered locus">EUBELI_01251</name>
</gene>
<dbReference type="AlphaFoldDB" id="C4Z0Y5"/>
<dbReference type="InterPro" id="IPR029052">
    <property type="entry name" value="Metallo-depent_PP-like"/>
</dbReference>
<feature type="domain" description="Calcineurin-like phosphoesterase" evidence="1">
    <location>
        <begin position="12"/>
        <end position="179"/>
    </location>
</feature>
<evidence type="ECO:0000259" key="1">
    <source>
        <dbReference type="Pfam" id="PF00149"/>
    </source>
</evidence>
<dbReference type="PANTHER" id="PTHR12905">
    <property type="entry name" value="METALLOPHOSPHOESTERASE"/>
    <property type="match status" value="1"/>
</dbReference>
<evidence type="ECO:0000313" key="3">
    <source>
        <dbReference type="Proteomes" id="UP000001476"/>
    </source>
</evidence>
<dbReference type="STRING" id="515620.EUBELI_01251"/>
<dbReference type="InterPro" id="IPR004843">
    <property type="entry name" value="Calcineurin-like_PHP"/>
</dbReference>
<dbReference type="KEGG" id="eel:EUBELI_01251"/>
<proteinExistence type="predicted"/>
<dbReference type="SUPFAM" id="SSF56300">
    <property type="entry name" value="Metallo-dependent phosphatases"/>
    <property type="match status" value="1"/>
</dbReference>
<dbReference type="Pfam" id="PF00149">
    <property type="entry name" value="Metallophos"/>
    <property type="match status" value="1"/>
</dbReference>
<dbReference type="GO" id="GO:0016787">
    <property type="term" value="F:hydrolase activity"/>
    <property type="evidence" value="ECO:0007669"/>
    <property type="project" value="InterPro"/>
</dbReference>
<dbReference type="Gene3D" id="3.60.21.10">
    <property type="match status" value="1"/>
</dbReference>
<name>C4Z0Y5_LACE2</name>
<accession>C4Z0Y5</accession>
<sequence length="211" mass="24627">MLPAVVAGELLMKILVLADVESKYLWDYFEKEKLEGIDLILSAGDLKPQYLSFLASFTKVPVLYVHGNHDDCYEIQPPDGCINIENKIYVYKGVRIMGLGGSIRYKKGKNQYTQKEMNRRINKMWFSIKKNKGFDILLTHSPAAGIGDGPDEPHKGFEGFNYLLEKYKPKYFIHGHIHKSYQMKFKQEYEYNENTKIINGYERYIFEYPDV</sequence>